<protein>
    <recommendedName>
        <fullName evidence="12">Zinc finger protein 40</fullName>
    </recommendedName>
</protein>
<dbReference type="GO" id="GO:0008270">
    <property type="term" value="F:zinc ion binding"/>
    <property type="evidence" value="ECO:0007669"/>
    <property type="project" value="UniProtKB-KW"/>
</dbReference>
<feature type="region of interest" description="Disordered" evidence="14">
    <location>
        <begin position="1108"/>
        <end position="1130"/>
    </location>
</feature>
<dbReference type="PROSITE" id="PS00028">
    <property type="entry name" value="ZINC_FINGER_C2H2_1"/>
    <property type="match status" value="3"/>
</dbReference>
<keyword evidence="5 13" id="KW-0863">Zinc-finger</keyword>
<keyword evidence="2" id="KW-0597">Phosphoprotein</keyword>
<dbReference type="InterPro" id="IPR036236">
    <property type="entry name" value="Znf_C2H2_sf"/>
</dbReference>
<dbReference type="InterPro" id="IPR051969">
    <property type="entry name" value="Zinc-finger_DNA-bd_regulators"/>
</dbReference>
<name>A0AAD7RF14_9TELE</name>
<evidence type="ECO:0000256" key="9">
    <source>
        <dbReference type="ARBA" id="ARBA00023163"/>
    </source>
</evidence>
<dbReference type="Pfam" id="PF00096">
    <property type="entry name" value="zf-C2H2"/>
    <property type="match status" value="3"/>
</dbReference>
<keyword evidence="18" id="KW-1185">Reference proteome</keyword>
<dbReference type="InterPro" id="IPR013087">
    <property type="entry name" value="Znf_C2H2_type"/>
</dbReference>
<feature type="compositionally biased region" description="Polar residues" evidence="14">
    <location>
        <begin position="1617"/>
        <end position="1629"/>
    </location>
</feature>
<dbReference type="SUPFAM" id="SSF57667">
    <property type="entry name" value="beta-beta-alpha zinc fingers"/>
    <property type="match status" value="2"/>
</dbReference>
<feature type="domain" description="C2H2-type" evidence="15">
    <location>
        <begin position="184"/>
        <end position="211"/>
    </location>
</feature>
<dbReference type="FunFam" id="3.30.160.60:FF:000083">
    <property type="entry name" value="Immunodeficiency virus type I enhancer binding protein 1"/>
    <property type="match status" value="1"/>
</dbReference>
<feature type="compositionally biased region" description="Basic and acidic residues" evidence="14">
    <location>
        <begin position="1604"/>
        <end position="1615"/>
    </location>
</feature>
<evidence type="ECO:0000256" key="7">
    <source>
        <dbReference type="ARBA" id="ARBA00023015"/>
    </source>
</evidence>
<feature type="compositionally biased region" description="Acidic residues" evidence="14">
    <location>
        <begin position="1952"/>
        <end position="1975"/>
    </location>
</feature>
<evidence type="ECO:0000256" key="1">
    <source>
        <dbReference type="ARBA" id="ARBA00004123"/>
    </source>
</evidence>
<feature type="compositionally biased region" description="Basic and acidic residues" evidence="14">
    <location>
        <begin position="1824"/>
        <end position="1837"/>
    </location>
</feature>
<dbReference type="GO" id="GO:0045892">
    <property type="term" value="P:negative regulation of DNA-templated transcription"/>
    <property type="evidence" value="ECO:0007669"/>
    <property type="project" value="UniProtKB-ARBA"/>
</dbReference>
<dbReference type="PROSITE" id="PS50157">
    <property type="entry name" value="ZINC_FINGER_C2H2_2"/>
    <property type="match status" value="4"/>
</dbReference>
<reference evidence="17" key="1">
    <citation type="journal article" date="2023" name="Science">
        <title>Genome structures resolve the early diversification of teleost fishes.</title>
        <authorList>
            <person name="Parey E."/>
            <person name="Louis A."/>
            <person name="Montfort J."/>
            <person name="Bouchez O."/>
            <person name="Roques C."/>
            <person name="Iampietro C."/>
            <person name="Lluch J."/>
            <person name="Castinel A."/>
            <person name="Donnadieu C."/>
            <person name="Desvignes T."/>
            <person name="Floi Bucao C."/>
            <person name="Jouanno E."/>
            <person name="Wen M."/>
            <person name="Mejri S."/>
            <person name="Dirks R."/>
            <person name="Jansen H."/>
            <person name="Henkel C."/>
            <person name="Chen W.J."/>
            <person name="Zahm M."/>
            <person name="Cabau C."/>
            <person name="Klopp C."/>
            <person name="Thompson A.W."/>
            <person name="Robinson-Rechavi M."/>
            <person name="Braasch I."/>
            <person name="Lecointre G."/>
            <person name="Bobe J."/>
            <person name="Postlethwait J.H."/>
            <person name="Berthelot C."/>
            <person name="Roest Crollius H."/>
            <person name="Guiguen Y."/>
        </authorList>
    </citation>
    <scope>NUCLEOTIDE SEQUENCE</scope>
    <source>
        <strain evidence="17">NC1722</strain>
    </source>
</reference>
<feature type="region of interest" description="Disordered" evidence="14">
    <location>
        <begin position="1809"/>
        <end position="1837"/>
    </location>
</feature>
<evidence type="ECO:0000256" key="11">
    <source>
        <dbReference type="ARBA" id="ARBA00065386"/>
    </source>
</evidence>
<feature type="domain" description="C2H2-type" evidence="15">
    <location>
        <begin position="212"/>
        <end position="235"/>
    </location>
</feature>
<evidence type="ECO:0000313" key="17">
    <source>
        <dbReference type="EMBL" id="KAJ8378987.1"/>
    </source>
</evidence>
<feature type="region of interest" description="Disordered" evidence="14">
    <location>
        <begin position="696"/>
        <end position="715"/>
    </location>
</feature>
<keyword evidence="10" id="KW-0539">Nucleus</keyword>
<feature type="compositionally biased region" description="Polar residues" evidence="14">
    <location>
        <begin position="1185"/>
        <end position="1201"/>
    </location>
</feature>
<evidence type="ECO:0000256" key="14">
    <source>
        <dbReference type="SAM" id="MobiDB-lite"/>
    </source>
</evidence>
<feature type="compositionally biased region" description="Polar residues" evidence="14">
    <location>
        <begin position="1976"/>
        <end position="1992"/>
    </location>
</feature>
<evidence type="ECO:0000256" key="3">
    <source>
        <dbReference type="ARBA" id="ARBA00022723"/>
    </source>
</evidence>
<feature type="region of interest" description="Disordered" evidence="14">
    <location>
        <begin position="584"/>
        <end position="606"/>
    </location>
</feature>
<evidence type="ECO:0000256" key="2">
    <source>
        <dbReference type="ARBA" id="ARBA00022553"/>
    </source>
</evidence>
<dbReference type="Gene3D" id="3.30.160.60">
    <property type="entry name" value="Classic Zinc Finger"/>
    <property type="match status" value="4"/>
</dbReference>
<proteinExistence type="predicted"/>
<feature type="region of interest" description="Disordered" evidence="14">
    <location>
        <begin position="807"/>
        <end position="850"/>
    </location>
</feature>
<feature type="domain" description="CCHC HIVEP-type" evidence="16">
    <location>
        <begin position="744"/>
        <end position="774"/>
    </location>
</feature>
<dbReference type="SMART" id="SM00355">
    <property type="entry name" value="ZnF_C2H2"/>
    <property type="match status" value="5"/>
</dbReference>
<feature type="region of interest" description="Disordered" evidence="14">
    <location>
        <begin position="1589"/>
        <end position="1695"/>
    </location>
</feature>
<feature type="region of interest" description="Disordered" evidence="14">
    <location>
        <begin position="1470"/>
        <end position="1505"/>
    </location>
</feature>
<dbReference type="FunFam" id="3.30.160.60:FF:000033">
    <property type="entry name" value="Immunodeficiency virus type I enhancer binding protein 1"/>
    <property type="match status" value="1"/>
</dbReference>
<dbReference type="PANTHER" id="PTHR45944">
    <property type="entry name" value="SCHNURRI, ISOFORM F"/>
    <property type="match status" value="1"/>
</dbReference>
<dbReference type="FunFam" id="3.30.160.60:FF:001151">
    <property type="entry name" value="zinc finger homeobox protein 3"/>
    <property type="match status" value="1"/>
</dbReference>
<keyword evidence="3" id="KW-0479">Metal-binding</keyword>
<dbReference type="GO" id="GO:0000981">
    <property type="term" value="F:DNA-binding transcription factor activity, RNA polymerase II-specific"/>
    <property type="evidence" value="ECO:0007669"/>
    <property type="project" value="TreeGrafter"/>
</dbReference>
<evidence type="ECO:0000256" key="13">
    <source>
        <dbReference type="PROSITE-ProRule" id="PRU00042"/>
    </source>
</evidence>
<comment type="subunit">
    <text evidence="11">Interacts with UTP4.</text>
</comment>
<evidence type="ECO:0000256" key="5">
    <source>
        <dbReference type="ARBA" id="ARBA00022771"/>
    </source>
</evidence>
<dbReference type="GO" id="GO:0005634">
    <property type="term" value="C:nucleus"/>
    <property type="evidence" value="ECO:0007669"/>
    <property type="project" value="UniProtKB-SubCell"/>
</dbReference>
<keyword evidence="4" id="KW-0677">Repeat</keyword>
<feature type="region of interest" description="Disordered" evidence="14">
    <location>
        <begin position="909"/>
        <end position="942"/>
    </location>
</feature>
<feature type="compositionally biased region" description="Polar residues" evidence="14">
    <location>
        <begin position="284"/>
        <end position="306"/>
    </location>
</feature>
<feature type="compositionally biased region" description="Polar residues" evidence="14">
    <location>
        <begin position="915"/>
        <end position="938"/>
    </location>
</feature>
<evidence type="ECO:0000256" key="10">
    <source>
        <dbReference type="ARBA" id="ARBA00023242"/>
    </source>
</evidence>
<organism evidence="17 18">
    <name type="scientific">Aldrovandia affinis</name>
    <dbReference type="NCBI Taxonomy" id="143900"/>
    <lineage>
        <taxon>Eukaryota</taxon>
        <taxon>Metazoa</taxon>
        <taxon>Chordata</taxon>
        <taxon>Craniata</taxon>
        <taxon>Vertebrata</taxon>
        <taxon>Euteleostomi</taxon>
        <taxon>Actinopterygii</taxon>
        <taxon>Neopterygii</taxon>
        <taxon>Teleostei</taxon>
        <taxon>Notacanthiformes</taxon>
        <taxon>Halosauridae</taxon>
        <taxon>Aldrovandia</taxon>
    </lineage>
</organism>
<comment type="subcellular location">
    <subcellularLocation>
        <location evidence="1">Nucleus</location>
    </subcellularLocation>
</comment>
<feature type="domain" description="C2H2-type" evidence="15">
    <location>
        <begin position="1863"/>
        <end position="1890"/>
    </location>
</feature>
<feature type="region of interest" description="Disordered" evidence="14">
    <location>
        <begin position="447"/>
        <end position="477"/>
    </location>
</feature>
<keyword evidence="6" id="KW-0862">Zinc</keyword>
<dbReference type="Proteomes" id="UP001221898">
    <property type="component" value="Unassembled WGS sequence"/>
</dbReference>
<evidence type="ECO:0000256" key="8">
    <source>
        <dbReference type="ARBA" id="ARBA00023125"/>
    </source>
</evidence>
<dbReference type="InterPro" id="IPR034729">
    <property type="entry name" value="Znf_CCHC_HIVEP"/>
</dbReference>
<feature type="region of interest" description="Disordered" evidence="14">
    <location>
        <begin position="247"/>
        <end position="316"/>
    </location>
</feature>
<feature type="domain" description="C2H2-type" evidence="15">
    <location>
        <begin position="1891"/>
        <end position="1920"/>
    </location>
</feature>
<feature type="compositionally biased region" description="Acidic residues" evidence="14">
    <location>
        <begin position="266"/>
        <end position="283"/>
    </location>
</feature>
<feature type="region of interest" description="Disordered" evidence="14">
    <location>
        <begin position="1184"/>
        <end position="1205"/>
    </location>
</feature>
<evidence type="ECO:0000256" key="6">
    <source>
        <dbReference type="ARBA" id="ARBA00022833"/>
    </source>
</evidence>
<comment type="caution">
    <text evidence="17">The sequence shown here is derived from an EMBL/GenBank/DDBJ whole genome shotgun (WGS) entry which is preliminary data.</text>
</comment>
<accession>A0AAD7RF14</accession>
<evidence type="ECO:0000259" key="15">
    <source>
        <dbReference type="PROSITE" id="PS50157"/>
    </source>
</evidence>
<dbReference type="PANTHER" id="PTHR45944:SF3">
    <property type="entry name" value="ZINC FINGER PROTEIN 40"/>
    <property type="match status" value="1"/>
</dbReference>
<feature type="region of interest" description="Disordered" evidence="14">
    <location>
        <begin position="1928"/>
        <end position="2001"/>
    </location>
</feature>
<feature type="compositionally biased region" description="Polar residues" evidence="14">
    <location>
        <begin position="453"/>
        <end position="476"/>
    </location>
</feature>
<sequence>MESDLCSLTEKKSSFSARSTLTPQATVAMPAINVGIPPQLTLTASNFAARQQQYYQSIPQVVPPSGLAVGQVIPLRYQPPGRLQDLVPSATLRSEKQGLHQSYSTAPVSTLTHIPAPSGPKVLPQSQPAVHTCQSISASVPSAIQVPVTPGYHQVQMATIITPGLEQTCGSSAKDQKNKKQGKYVCEYCSRACAKPSVLLKHIRSHTGERPYPCVTCGFSFKTKSNLYKHKKSHAHAIKLGLVVRSDSGGGSLSQESDRMPSALSDAEESGDSEDESTADLDPESSQSSVAGLSESSLQSASTAHASQGDVEPPSGLETLKAAANQKAPEPKVTTPLPKVVVYSVNVSPLRADSPRVTDSAQELAQAQRQRESQATSVRSSITVLSSLTEVECPSPLQDTISEDEDQHCKSAPGGGHALLQRQEATDFSQLQRQQATDAYQLQQGKGLLSPRSLGSTDSGYFSRSESADQAMSPSSPFVKITPPTDMDVSKNPQISHSAVVATVMQATHVEKPSLQGQMRPPFETKTLSLEERISKLISDNEAVVDNKQLDSVKPRRTSLSRRGSIDSPKSYIFKDSFQFDLKPMGRRSSSSSDIPKSPFTPTDKSKQVFLLSVPPQYPSMDCLPITRSNSMPTTPGFSALPPNVAPQPHILRGCQSFDDKIGSLNDDVFISAPPTPNPAVHPRTLVRQIAIEDSSTTEGHGLASTRSMDDGRLGSNISTELVQRSKSFEHGPEINKKPQQSKGTMFECETCRNRYRKLENFENHKKFYCSELHGPKNKPAATREVDQDVFLRGIQHPQAFHQRTIGNPGIVEQQTSVRKRRKMKSVGDDDDQSPTETNPPCSGSFDSCQLSKDIRGRTFPQASLIVELQATSSSPQISPMQLMGKSTESLESRLSPIREAQISVTAKERGDLQRQGSGTSVIRHTNSLSRPNSFETSESIDRSSPVDLVEKEAQSITKTVSAALINITKESHLELSSLQKCKDREMQGKDHHTNCMAPLPSESCAPTQQSRLVRQNNIQVPEILVTEEPDREQESQGSEPEKPPETFSWPQRSESLSKLPTEKLPPKKKRIRLAEMEHSSGESSFESSLSRSLSRDSSLSRCSSISASFDRDELPRAESPSRAECTGRSPEIQSLPLACNTLGVPGLKDSREMRRASSEQISCTQPSVEIASEYRSKSFDCGSVSPSRSISPMETASPKSPQAAPIAQVPLIERRRGPLVRQMSLKIGFENQLQAGKLPATFQKVSTVNTVLAPQQRFQTAGLPGITQPFILHQVGSGEALQQKNEVTIQSINLGSQTQHAQVHGLPHPWHQTSKAVMCQRTPQASVQAVVGQQDAQNNSTDSQDKINFVPKYQLQCSAPKTYISSNTIGTQIALPVITLPVAKEVGSISKPTGGIQNICVVPQSHQIVANPAASIVLPVGLQGRAGMAPLPQILITHELNPSSSAAPCSRPPPVHVTDSSITNSYMHAEDSQVSSCPQSKCSSGPEPHNQNRSGDSRNMPSLGSLHCVQKMSSMGLCPQQEPAASSKRMLSPANSLDIAMEKHQKRAKDEHGAACLTDGRSLSYLNSKMAEVTRQRKLTLVRQVCTTEPADSPVDSEAPQQHPEKTEAEKVDAADTQTPDSSKNRVSATPGLKAESEPPAVPAYQDPPGSAPSPVSANSTLKSVGKCEEGRSTTRSPVRAPSLHGQGKLASSVSVVNTRDSHRLSFPSLKTATTLTWCYLMKRKPLQVVQTDQKISAYTTWSVSTNNPNPLGLPTKVAMSLFNSKQTAKKTHYTQAITTSLKSDILSYSTKLKDSLPKVLPPQTCKTSDKCKLKPETQLSNESDRDSSSSKSEPRRVKIFDGGFKSNEEYVYVRGRGRGKYICEECGIRCKKPSMLRKHIRTHSDVRPYHCTHCNFSFKTKGNLTKHMKSKAHSKKCMEMGVSLSSVDDQDIEDAGERSQTGSTDRPGSDGEDSDGAEDEDNDVEDEDEDDSQAESGLSTTPSVSASPQHLPTVPLDALPSALLAQMSISGASPAPPPPPSP</sequence>
<keyword evidence="7" id="KW-0805">Transcription regulation</keyword>
<feature type="region of interest" description="Disordered" evidence="14">
    <location>
        <begin position="1022"/>
        <end position="1069"/>
    </location>
</feature>
<evidence type="ECO:0000313" key="18">
    <source>
        <dbReference type="Proteomes" id="UP001221898"/>
    </source>
</evidence>
<evidence type="ECO:0000259" key="16">
    <source>
        <dbReference type="PROSITE" id="PS51811"/>
    </source>
</evidence>
<gene>
    <name evidence="17" type="ORF">AAFF_G00232160</name>
</gene>
<feature type="compositionally biased region" description="Polar residues" evidence="14">
    <location>
        <begin position="1655"/>
        <end position="1664"/>
    </location>
</feature>
<dbReference type="GO" id="GO:0000978">
    <property type="term" value="F:RNA polymerase II cis-regulatory region sequence-specific DNA binding"/>
    <property type="evidence" value="ECO:0007669"/>
    <property type="project" value="TreeGrafter"/>
</dbReference>
<keyword evidence="8" id="KW-0238">DNA-binding</keyword>
<feature type="compositionally biased region" description="Polar residues" evidence="14">
    <location>
        <begin position="1470"/>
        <end position="1503"/>
    </location>
</feature>
<feature type="compositionally biased region" description="Basic and acidic residues" evidence="14">
    <location>
        <begin position="1110"/>
        <end position="1122"/>
    </location>
</feature>
<feature type="compositionally biased region" description="Polar residues" evidence="14">
    <location>
        <begin position="835"/>
        <end position="850"/>
    </location>
</feature>
<keyword evidence="9" id="KW-0804">Transcription</keyword>
<dbReference type="EMBL" id="JAINUG010000304">
    <property type="protein sequence ID" value="KAJ8378987.1"/>
    <property type="molecule type" value="Genomic_DNA"/>
</dbReference>
<dbReference type="PROSITE" id="PS51811">
    <property type="entry name" value="ZF_CCHC_HIVEP"/>
    <property type="match status" value="1"/>
</dbReference>
<evidence type="ECO:0000256" key="4">
    <source>
        <dbReference type="ARBA" id="ARBA00022737"/>
    </source>
</evidence>
<evidence type="ECO:0000256" key="12">
    <source>
        <dbReference type="ARBA" id="ARBA00068197"/>
    </source>
</evidence>